<gene>
    <name evidence="3" type="ORF">ASPCADRAFT_128967</name>
</gene>
<dbReference type="AlphaFoldDB" id="A0A1R3RS20"/>
<dbReference type="Pfam" id="PF01230">
    <property type="entry name" value="HIT"/>
    <property type="match status" value="1"/>
</dbReference>
<name>A0A1R3RS20_ASPC5</name>
<evidence type="ECO:0000313" key="4">
    <source>
        <dbReference type="Proteomes" id="UP000188318"/>
    </source>
</evidence>
<dbReference type="VEuPathDB" id="FungiDB:ASPCADRAFT_128967"/>
<protein>
    <recommendedName>
        <fullName evidence="2">HIT domain-containing protein</fullName>
    </recommendedName>
</protein>
<dbReference type="GO" id="GO:0003824">
    <property type="term" value="F:catalytic activity"/>
    <property type="evidence" value="ECO:0007669"/>
    <property type="project" value="InterPro"/>
</dbReference>
<dbReference type="PANTHER" id="PTHR46648">
    <property type="entry name" value="HIT FAMILY PROTEIN 1"/>
    <property type="match status" value="1"/>
</dbReference>
<evidence type="ECO:0000313" key="3">
    <source>
        <dbReference type="EMBL" id="OOF97269.1"/>
    </source>
</evidence>
<feature type="domain" description="HIT" evidence="2">
    <location>
        <begin position="159"/>
        <end position="263"/>
    </location>
</feature>
<keyword evidence="4" id="KW-1185">Reference proteome</keyword>
<dbReference type="PRINTS" id="PR00332">
    <property type="entry name" value="HISTRIAD"/>
</dbReference>
<accession>A0A1R3RS20</accession>
<reference evidence="4" key="1">
    <citation type="journal article" date="2017" name="Genome Biol.">
        <title>Comparative genomics reveals high biological diversity and specific adaptations in the industrially and medically important fungal genus Aspergillus.</title>
        <authorList>
            <person name="de Vries R.P."/>
            <person name="Riley R."/>
            <person name="Wiebenga A."/>
            <person name="Aguilar-Osorio G."/>
            <person name="Amillis S."/>
            <person name="Uchima C.A."/>
            <person name="Anderluh G."/>
            <person name="Asadollahi M."/>
            <person name="Askin M."/>
            <person name="Barry K."/>
            <person name="Battaglia E."/>
            <person name="Bayram O."/>
            <person name="Benocci T."/>
            <person name="Braus-Stromeyer S.A."/>
            <person name="Caldana C."/>
            <person name="Canovas D."/>
            <person name="Cerqueira G.C."/>
            <person name="Chen F."/>
            <person name="Chen W."/>
            <person name="Choi C."/>
            <person name="Clum A."/>
            <person name="Dos Santos R.A."/>
            <person name="Damasio A.R."/>
            <person name="Diallinas G."/>
            <person name="Emri T."/>
            <person name="Fekete E."/>
            <person name="Flipphi M."/>
            <person name="Freyberg S."/>
            <person name="Gallo A."/>
            <person name="Gournas C."/>
            <person name="Habgood R."/>
            <person name="Hainaut M."/>
            <person name="Harispe M.L."/>
            <person name="Henrissat B."/>
            <person name="Hilden K.S."/>
            <person name="Hope R."/>
            <person name="Hossain A."/>
            <person name="Karabika E."/>
            <person name="Karaffa L."/>
            <person name="Karanyi Z."/>
            <person name="Krasevec N."/>
            <person name="Kuo A."/>
            <person name="Kusch H."/>
            <person name="LaButti K."/>
            <person name="Lagendijk E.L."/>
            <person name="Lapidus A."/>
            <person name="Levasseur A."/>
            <person name="Lindquist E."/>
            <person name="Lipzen A."/>
            <person name="Logrieco A.F."/>
            <person name="MacCabe A."/>
            <person name="Maekelae M.R."/>
            <person name="Malavazi I."/>
            <person name="Melin P."/>
            <person name="Meyer V."/>
            <person name="Mielnichuk N."/>
            <person name="Miskei M."/>
            <person name="Molnar A.P."/>
            <person name="Mule G."/>
            <person name="Ngan C.Y."/>
            <person name="Orejas M."/>
            <person name="Orosz E."/>
            <person name="Ouedraogo J.P."/>
            <person name="Overkamp K.M."/>
            <person name="Park H.-S."/>
            <person name="Perrone G."/>
            <person name="Piumi F."/>
            <person name="Punt P.J."/>
            <person name="Ram A.F."/>
            <person name="Ramon A."/>
            <person name="Rauscher S."/>
            <person name="Record E."/>
            <person name="Riano-Pachon D.M."/>
            <person name="Robert V."/>
            <person name="Roehrig J."/>
            <person name="Ruller R."/>
            <person name="Salamov A."/>
            <person name="Salih N.S."/>
            <person name="Samson R.A."/>
            <person name="Sandor E."/>
            <person name="Sanguinetti M."/>
            <person name="Schuetze T."/>
            <person name="Sepcic K."/>
            <person name="Shelest E."/>
            <person name="Sherlock G."/>
            <person name="Sophianopoulou V."/>
            <person name="Squina F.M."/>
            <person name="Sun H."/>
            <person name="Susca A."/>
            <person name="Todd R.B."/>
            <person name="Tsang A."/>
            <person name="Unkles S.E."/>
            <person name="van de Wiele N."/>
            <person name="van Rossen-Uffink D."/>
            <person name="Oliveira J.V."/>
            <person name="Vesth T.C."/>
            <person name="Visser J."/>
            <person name="Yu J.-H."/>
            <person name="Zhou M."/>
            <person name="Andersen M.R."/>
            <person name="Archer D.B."/>
            <person name="Baker S.E."/>
            <person name="Benoit I."/>
            <person name="Brakhage A.A."/>
            <person name="Braus G.H."/>
            <person name="Fischer R."/>
            <person name="Frisvad J.C."/>
            <person name="Goldman G.H."/>
            <person name="Houbraken J."/>
            <person name="Oakley B."/>
            <person name="Pocsi I."/>
            <person name="Scazzocchio C."/>
            <person name="Seiboth B."/>
            <person name="vanKuyk P.A."/>
            <person name="Wortman J."/>
            <person name="Dyer P.S."/>
            <person name="Grigoriev I.V."/>
        </authorList>
    </citation>
    <scope>NUCLEOTIDE SEQUENCE [LARGE SCALE GENOMIC DNA]</scope>
    <source>
        <strain evidence="4">ITEM 5010</strain>
    </source>
</reference>
<dbReference type="OMA" id="PQWRIWE"/>
<dbReference type="PANTHER" id="PTHR46648:SF1">
    <property type="entry name" value="ADENOSINE 5'-MONOPHOSPHORAMIDASE HNT1"/>
    <property type="match status" value="1"/>
</dbReference>
<dbReference type="EMBL" id="KV907497">
    <property type="protein sequence ID" value="OOF97269.1"/>
    <property type="molecule type" value="Genomic_DNA"/>
</dbReference>
<dbReference type="Proteomes" id="UP000188318">
    <property type="component" value="Unassembled WGS sequence"/>
</dbReference>
<sequence>MADQPTTSIYHDGHLSITLSTQPTTPGHTLARLTNPTNTPLFSLPKPTFIQTLLKLRTIATTLNKYHHVHRTALITTGGTTLSLLPLHGLTSIWKPIINSSTTFHNDPQTHITSKDAPRMPDAHLTAIRNTILTASNLPSTDPTTYNYTFHGPADDSNLFARIIRGELPQWRIWEDEHHVAFLTPFPNTPGFTVLVPRAHLSSDIFALEEGPFERLMEAAYCVGRVLVQAFKLETCGMVFEGFEIDYAHVKLIPVRGDGDGEEGEGEGEREVFHKTYPGYVSSLSGPSVEDYGELVRMAGKIRRLIAESSADLTI</sequence>
<evidence type="ECO:0000259" key="2">
    <source>
        <dbReference type="PROSITE" id="PS51084"/>
    </source>
</evidence>
<dbReference type="Gene3D" id="3.30.428.10">
    <property type="entry name" value="HIT-like"/>
    <property type="match status" value="1"/>
</dbReference>
<organism evidence="3 4">
    <name type="scientific">Aspergillus carbonarius (strain ITEM 5010)</name>
    <dbReference type="NCBI Taxonomy" id="602072"/>
    <lineage>
        <taxon>Eukaryota</taxon>
        <taxon>Fungi</taxon>
        <taxon>Dikarya</taxon>
        <taxon>Ascomycota</taxon>
        <taxon>Pezizomycotina</taxon>
        <taxon>Eurotiomycetes</taxon>
        <taxon>Eurotiomycetidae</taxon>
        <taxon>Eurotiales</taxon>
        <taxon>Aspergillaceae</taxon>
        <taxon>Aspergillus</taxon>
        <taxon>Aspergillus subgen. Circumdati</taxon>
    </lineage>
</organism>
<dbReference type="STRING" id="602072.A0A1R3RS20"/>
<dbReference type="SUPFAM" id="SSF54197">
    <property type="entry name" value="HIT-like"/>
    <property type="match status" value="1"/>
</dbReference>
<dbReference type="InterPro" id="IPR011146">
    <property type="entry name" value="HIT-like"/>
</dbReference>
<evidence type="ECO:0000256" key="1">
    <source>
        <dbReference type="PROSITE-ProRule" id="PRU00464"/>
    </source>
</evidence>
<dbReference type="InterPro" id="IPR001310">
    <property type="entry name" value="Histidine_triad_HIT"/>
</dbReference>
<proteinExistence type="predicted"/>
<dbReference type="PROSITE" id="PS51084">
    <property type="entry name" value="HIT_2"/>
    <property type="match status" value="1"/>
</dbReference>
<dbReference type="InterPro" id="IPR036265">
    <property type="entry name" value="HIT-like_sf"/>
</dbReference>
<dbReference type="OrthoDB" id="2262349at2759"/>
<comment type="caution">
    <text evidence="1">Lacks conserved residue(s) required for the propagation of feature annotation.</text>
</comment>